<sequence>MDIAAVAMSSHRIDSTRYMTFGPTHGERAFDEDDGAAGAHPRFAPLLFFLFLSASPAAAQAAGPDYLEAQRALKDRGFDIGVVDGRWGQRSIKALREFQKWEGLPPNGTLDLATVRRLHDLASPAPAKAEIAAPPPIPPRRIEEPTPIEGPRPSVVEAPLPQTPAQPAFAPTPVIDPSTVLGRPARPRAAEPAPSPPAASQRAETPRPLWSVLAPIAFLAAGCIWVVGRRWRPKSARGLDEKAPLDRGTERLTADISIASTPNETAPDPTIGGRVKAYEATLAAVLEATLVHSISSPAPEPAGEKISVEPLEALRAPGAAPDPAAACEREPTQIDASDPDGLRRTDELAPNFGATPRPSGRLENAAGREESRNLSLAALSEFAEPRLPERAAIEPSDQTQNSTEAAQARELPESRLSTEWISAGQPVIVGGRKIGGGMIYFGRSLPRRAGRGNENCLVDPDLEVADHSGGSGGRPGDWPDYARLTPSSRAVYLDWLAGPRNQPDFEIGYVLLYFYGLERRPMLDDPIVQWAGCMARLSRRCAASFSERMSPPISMTARIACFGTRARRRWSSSSDVARSSPSARAA</sequence>
<feature type="domain" description="Peptidoglycan binding-like" evidence="2">
    <location>
        <begin position="63"/>
        <end position="118"/>
    </location>
</feature>
<feature type="compositionally biased region" description="Polar residues" evidence="1">
    <location>
        <begin position="396"/>
        <end position="405"/>
    </location>
</feature>
<gene>
    <name evidence="4" type="ORF">CQW49_07090</name>
</gene>
<evidence type="ECO:0000259" key="2">
    <source>
        <dbReference type="Pfam" id="PF01471"/>
    </source>
</evidence>
<keyword evidence="5" id="KW-1185">Reference proteome</keyword>
<dbReference type="KEGG" id="mtw:CQW49_07090"/>
<reference evidence="5" key="1">
    <citation type="submission" date="2017-10" db="EMBL/GenBank/DDBJ databases">
        <title>Completed PacBio SMRT sequence of Methylosinus trichosporium OB3b reveals presence of a third large plasmid.</title>
        <authorList>
            <person name="Charles T.C."/>
            <person name="Lynch M.D.J."/>
            <person name="Heil J.R."/>
            <person name="Cheng J."/>
        </authorList>
    </citation>
    <scope>NUCLEOTIDE SEQUENCE [LARGE SCALE GENOMIC DNA]</scope>
    <source>
        <strain evidence="5">OB3b</strain>
    </source>
</reference>
<feature type="region of interest" description="Disordered" evidence="1">
    <location>
        <begin position="166"/>
        <end position="203"/>
    </location>
</feature>
<dbReference type="SUPFAM" id="SSF47090">
    <property type="entry name" value="PGBD-like"/>
    <property type="match status" value="1"/>
</dbReference>
<evidence type="ECO:0008006" key="6">
    <source>
        <dbReference type="Google" id="ProtNLM"/>
    </source>
</evidence>
<dbReference type="InterPro" id="IPR036366">
    <property type="entry name" value="PGBDSf"/>
</dbReference>
<dbReference type="InterPro" id="IPR036365">
    <property type="entry name" value="PGBD-like_sf"/>
</dbReference>
<proteinExistence type="predicted"/>
<dbReference type="InterPro" id="IPR025266">
    <property type="entry name" value="TerB_N"/>
</dbReference>
<feature type="compositionally biased region" description="Low complexity" evidence="1">
    <location>
        <begin position="317"/>
        <end position="326"/>
    </location>
</feature>
<accession>A0A2D2CYF3</accession>
<organism evidence="4 5">
    <name type="scientific">Methylosinus trichosporium (strain ATCC 35070 / NCIMB 11131 / UNIQEM 75 / OB3b)</name>
    <dbReference type="NCBI Taxonomy" id="595536"/>
    <lineage>
        <taxon>Bacteria</taxon>
        <taxon>Pseudomonadati</taxon>
        <taxon>Pseudomonadota</taxon>
        <taxon>Alphaproteobacteria</taxon>
        <taxon>Hyphomicrobiales</taxon>
        <taxon>Methylocystaceae</taxon>
        <taxon>Methylosinus</taxon>
    </lineage>
</organism>
<name>A0A2D2CYF3_METT3</name>
<dbReference type="Pfam" id="PF01471">
    <property type="entry name" value="PG_binding_1"/>
    <property type="match status" value="1"/>
</dbReference>
<evidence type="ECO:0000313" key="5">
    <source>
        <dbReference type="Proteomes" id="UP000230709"/>
    </source>
</evidence>
<dbReference type="AlphaFoldDB" id="A0A2D2CYF3"/>
<feature type="region of interest" description="Disordered" evidence="1">
    <location>
        <begin position="385"/>
        <end position="413"/>
    </location>
</feature>
<evidence type="ECO:0000259" key="3">
    <source>
        <dbReference type="Pfam" id="PF13208"/>
    </source>
</evidence>
<dbReference type="EMBL" id="CP023737">
    <property type="protein sequence ID" value="ATQ67679.1"/>
    <property type="molecule type" value="Genomic_DNA"/>
</dbReference>
<evidence type="ECO:0000313" key="4">
    <source>
        <dbReference type="EMBL" id="ATQ67679.1"/>
    </source>
</evidence>
<dbReference type="Gene3D" id="1.10.101.10">
    <property type="entry name" value="PGBD-like superfamily/PGBD"/>
    <property type="match status" value="1"/>
</dbReference>
<dbReference type="Pfam" id="PF13208">
    <property type="entry name" value="TerB_N"/>
    <property type="match status" value="1"/>
</dbReference>
<protein>
    <recommendedName>
        <fullName evidence="6">Peptidoglycan binding-like domain-containing protein</fullName>
    </recommendedName>
</protein>
<feature type="region of interest" description="Disordered" evidence="1">
    <location>
        <begin position="317"/>
        <end position="371"/>
    </location>
</feature>
<evidence type="ECO:0000256" key="1">
    <source>
        <dbReference type="SAM" id="MobiDB-lite"/>
    </source>
</evidence>
<dbReference type="Proteomes" id="UP000230709">
    <property type="component" value="Chromosome"/>
</dbReference>
<dbReference type="InterPro" id="IPR002477">
    <property type="entry name" value="Peptidoglycan-bd-like"/>
</dbReference>
<feature type="domain" description="TerB N-terminal" evidence="3">
    <location>
        <begin position="424"/>
        <end position="527"/>
    </location>
</feature>